<protein>
    <submittedName>
        <fullName evidence="1">Uncharacterized protein</fullName>
    </submittedName>
</protein>
<keyword evidence="2" id="KW-1185">Reference proteome</keyword>
<dbReference type="EMBL" id="SIHO01000002">
    <property type="protein sequence ID" value="TFU03375.1"/>
    <property type="molecule type" value="Genomic_DNA"/>
</dbReference>
<evidence type="ECO:0000313" key="1">
    <source>
        <dbReference type="EMBL" id="TFU03375.1"/>
    </source>
</evidence>
<evidence type="ECO:0000313" key="2">
    <source>
        <dbReference type="Proteomes" id="UP000297737"/>
    </source>
</evidence>
<reference evidence="1 2" key="1">
    <citation type="submission" date="2019-02" db="EMBL/GenBank/DDBJ databases">
        <title>Polymorphobacter sp. isolated from the lake at the Tibet of China.</title>
        <authorList>
            <person name="Li A."/>
        </authorList>
    </citation>
    <scope>NUCLEOTIDE SEQUENCE [LARGE SCALE GENOMIC DNA]</scope>
    <source>
        <strain evidence="1 2">DJ1R-1</strain>
    </source>
</reference>
<dbReference type="OrthoDB" id="7432929at2"/>
<comment type="caution">
    <text evidence="1">The sequence shown here is derived from an EMBL/GenBank/DDBJ whole genome shotgun (WGS) entry which is preliminary data.</text>
</comment>
<accession>A0A4Y9EMT9</accession>
<name>A0A4Y9EMT9_9SPHN</name>
<gene>
    <name evidence="1" type="ORF">EUV02_09360</name>
</gene>
<dbReference type="RefSeq" id="WP_135245967.1">
    <property type="nucleotide sequence ID" value="NZ_SIHO01000002.1"/>
</dbReference>
<organism evidence="1 2">
    <name type="scientific">Glacieibacterium arshaanense</name>
    <dbReference type="NCBI Taxonomy" id="2511025"/>
    <lineage>
        <taxon>Bacteria</taxon>
        <taxon>Pseudomonadati</taxon>
        <taxon>Pseudomonadota</taxon>
        <taxon>Alphaproteobacteria</taxon>
        <taxon>Sphingomonadales</taxon>
        <taxon>Sphingosinicellaceae</taxon>
        <taxon>Glacieibacterium</taxon>
    </lineage>
</organism>
<dbReference type="AlphaFoldDB" id="A0A4Y9EMT9"/>
<dbReference type="Proteomes" id="UP000297737">
    <property type="component" value="Unassembled WGS sequence"/>
</dbReference>
<proteinExistence type="predicted"/>
<sequence length="177" mass="18227">MTVEVGIGGHQNADGSVGAPGLTLGFSLVSTTPSVAPTGLLIDVAGNIDSAKFPSVPGYTQNIDITFRICGAVQGNDGNSYPVRWATATEGSGNGPGDNVGYGWFTASEAPGAPKITIAGMSFTQSDPHNIVLDDNLDDDNAYYYSLGFVVPDIAGVGSAYYITIDPRIVTPPPVTQ</sequence>